<keyword evidence="3" id="KW-0997">Cell inner membrane</keyword>
<evidence type="ECO:0000259" key="9">
    <source>
        <dbReference type="Pfam" id="PF12821"/>
    </source>
</evidence>
<protein>
    <submittedName>
        <fullName evidence="10">Threonine/serine exporter</fullName>
    </submittedName>
</protein>
<comment type="similarity">
    <text evidence="7">Belongs to the ThrE exporter (TC 2.A.79) family.</text>
</comment>
<sequence>MLHLSCYLGAPVGMEIVYQLVTSFISSALFGFIFNSPIRQLARCGFVGMSGWLAYYICIELGLDVIPATLIAAFLVTVLSQLFAKLYKTPIIIFSVAGIIPLVPGGLAYDAMRHVVEDQYDTAVQLGVKAFMISGAIAIGLIFSEVINQIIRRTAR</sequence>
<dbReference type="EMBL" id="BDQX01000108">
    <property type="protein sequence ID" value="GBG07712.1"/>
    <property type="molecule type" value="Genomic_DNA"/>
</dbReference>
<evidence type="ECO:0000256" key="6">
    <source>
        <dbReference type="ARBA" id="ARBA00023136"/>
    </source>
</evidence>
<gene>
    <name evidence="10" type="ORF">PAT3040_02270</name>
</gene>
<dbReference type="Pfam" id="PF12821">
    <property type="entry name" value="ThrE_2"/>
    <property type="match status" value="1"/>
</dbReference>
<dbReference type="InterPro" id="IPR024528">
    <property type="entry name" value="ThrE_2"/>
</dbReference>
<comment type="subcellular location">
    <subcellularLocation>
        <location evidence="1">Cell membrane</location>
        <topology evidence="1">Multi-pass membrane protein</topology>
    </subcellularLocation>
</comment>
<keyword evidence="5 8" id="KW-1133">Transmembrane helix</keyword>
<accession>A0A2R5EM49</accession>
<evidence type="ECO:0000256" key="8">
    <source>
        <dbReference type="SAM" id="Phobius"/>
    </source>
</evidence>
<evidence type="ECO:0000256" key="5">
    <source>
        <dbReference type="ARBA" id="ARBA00022989"/>
    </source>
</evidence>
<dbReference type="InterPro" id="IPR050539">
    <property type="entry name" value="ThrE_Dicarb/AminoAcid_Exp"/>
</dbReference>
<feature type="domain" description="Threonine/Serine exporter ThrE" evidence="9">
    <location>
        <begin position="19"/>
        <end position="147"/>
    </location>
</feature>
<evidence type="ECO:0000256" key="7">
    <source>
        <dbReference type="ARBA" id="ARBA00034125"/>
    </source>
</evidence>
<dbReference type="PANTHER" id="PTHR34390:SF1">
    <property type="entry name" value="SUCCINATE TRANSPORTER SUBUNIT YJJB-RELATED"/>
    <property type="match status" value="1"/>
</dbReference>
<reference evidence="10 11" key="1">
    <citation type="submission" date="2017-08" db="EMBL/GenBank/DDBJ databases">
        <title>Substantial Increase in Enzyme Production by Combined Drug-Resistance Mutations in Paenibacillus agaridevorans.</title>
        <authorList>
            <person name="Tanaka Y."/>
            <person name="Funane K."/>
            <person name="Hosaka T."/>
            <person name="Shiwa Y."/>
            <person name="Fujita N."/>
            <person name="Miyazaki T."/>
            <person name="Yoshikawa H."/>
            <person name="Murakami K."/>
            <person name="Kasahara K."/>
            <person name="Inaoka T."/>
            <person name="Hiraga Y."/>
            <person name="Ochi K."/>
        </authorList>
    </citation>
    <scope>NUCLEOTIDE SEQUENCE [LARGE SCALE GENOMIC DNA]</scope>
    <source>
        <strain evidence="10 11">T-3040</strain>
    </source>
</reference>
<evidence type="ECO:0000313" key="10">
    <source>
        <dbReference type="EMBL" id="GBG07712.1"/>
    </source>
</evidence>
<feature type="transmembrane region" description="Helical" evidence="8">
    <location>
        <begin position="91"/>
        <end position="109"/>
    </location>
</feature>
<keyword evidence="2" id="KW-1003">Cell membrane</keyword>
<comment type="caution">
    <text evidence="10">The sequence shown here is derived from an EMBL/GenBank/DDBJ whole genome shotgun (WGS) entry which is preliminary data.</text>
</comment>
<dbReference type="AlphaFoldDB" id="A0A2R5EM49"/>
<evidence type="ECO:0000256" key="1">
    <source>
        <dbReference type="ARBA" id="ARBA00004651"/>
    </source>
</evidence>
<feature type="transmembrane region" description="Helical" evidence="8">
    <location>
        <begin position="41"/>
        <end position="59"/>
    </location>
</feature>
<evidence type="ECO:0000313" key="11">
    <source>
        <dbReference type="Proteomes" id="UP000245202"/>
    </source>
</evidence>
<dbReference type="GO" id="GO:0015744">
    <property type="term" value="P:succinate transport"/>
    <property type="evidence" value="ECO:0007669"/>
    <property type="project" value="TreeGrafter"/>
</dbReference>
<dbReference type="GO" id="GO:0005886">
    <property type="term" value="C:plasma membrane"/>
    <property type="evidence" value="ECO:0007669"/>
    <property type="project" value="UniProtKB-SubCell"/>
</dbReference>
<evidence type="ECO:0000256" key="3">
    <source>
        <dbReference type="ARBA" id="ARBA00022519"/>
    </source>
</evidence>
<keyword evidence="11" id="KW-1185">Reference proteome</keyword>
<name>A0A2R5EM49_9BACL</name>
<feature type="transmembrane region" description="Helical" evidence="8">
    <location>
        <begin position="65"/>
        <end position="84"/>
    </location>
</feature>
<keyword evidence="6 8" id="KW-0472">Membrane</keyword>
<keyword evidence="4 8" id="KW-0812">Transmembrane</keyword>
<dbReference type="PANTHER" id="PTHR34390">
    <property type="entry name" value="UPF0442 PROTEIN YJJB-RELATED"/>
    <property type="match status" value="1"/>
</dbReference>
<evidence type="ECO:0000256" key="2">
    <source>
        <dbReference type="ARBA" id="ARBA00022475"/>
    </source>
</evidence>
<feature type="transmembrane region" description="Helical" evidence="8">
    <location>
        <begin position="16"/>
        <end position="34"/>
    </location>
</feature>
<proteinExistence type="inferred from homology"/>
<dbReference type="Proteomes" id="UP000245202">
    <property type="component" value="Unassembled WGS sequence"/>
</dbReference>
<organism evidence="10 11">
    <name type="scientific">Paenibacillus agaridevorans</name>
    <dbReference type="NCBI Taxonomy" id="171404"/>
    <lineage>
        <taxon>Bacteria</taxon>
        <taxon>Bacillati</taxon>
        <taxon>Bacillota</taxon>
        <taxon>Bacilli</taxon>
        <taxon>Bacillales</taxon>
        <taxon>Paenibacillaceae</taxon>
        <taxon>Paenibacillus</taxon>
    </lineage>
</organism>
<evidence type="ECO:0000256" key="4">
    <source>
        <dbReference type="ARBA" id="ARBA00022692"/>
    </source>
</evidence>
<feature type="transmembrane region" description="Helical" evidence="8">
    <location>
        <begin position="129"/>
        <end position="151"/>
    </location>
</feature>